<dbReference type="InterPro" id="IPR036890">
    <property type="entry name" value="HATPase_C_sf"/>
</dbReference>
<keyword evidence="3 8" id="KW-0808">Transferase</keyword>
<evidence type="ECO:0000313" key="10">
    <source>
        <dbReference type="EMBL" id="CAH2352648.1"/>
    </source>
</evidence>
<dbReference type="PROSITE" id="PS50109">
    <property type="entry name" value="HIS_KIN"/>
    <property type="match status" value="1"/>
</dbReference>
<evidence type="ECO:0000256" key="3">
    <source>
        <dbReference type="ARBA" id="ARBA00022679"/>
    </source>
</evidence>
<dbReference type="GO" id="GO:0005759">
    <property type="term" value="C:mitochondrial matrix"/>
    <property type="evidence" value="ECO:0007669"/>
    <property type="project" value="UniProtKB-SubCell"/>
</dbReference>
<dbReference type="GO" id="GO:0004740">
    <property type="term" value="F:pyruvate dehydrogenase (acetyl-transferring) kinase activity"/>
    <property type="evidence" value="ECO:0007669"/>
    <property type="project" value="TreeGrafter"/>
</dbReference>
<comment type="caution">
    <text evidence="10">The sequence shown here is derived from an EMBL/GenBank/DDBJ whole genome shotgun (WGS) entry which is preliminary data.</text>
</comment>
<dbReference type="Gene3D" id="3.30.565.10">
    <property type="entry name" value="Histidine kinase-like ATPase, C-terminal domain"/>
    <property type="match status" value="1"/>
</dbReference>
<evidence type="ECO:0000256" key="2">
    <source>
        <dbReference type="ARBA" id="ARBA00022553"/>
    </source>
</evidence>
<dbReference type="Pfam" id="PF10436">
    <property type="entry name" value="BCDHK_Adom3"/>
    <property type="match status" value="1"/>
</dbReference>
<dbReference type="InterPro" id="IPR005467">
    <property type="entry name" value="His_kinase_dom"/>
</dbReference>
<keyword evidence="6 8" id="KW-0067">ATP-binding</keyword>
<accession>A0A9P0QQB8</accession>
<dbReference type="InterPro" id="IPR003594">
    <property type="entry name" value="HATPase_dom"/>
</dbReference>
<evidence type="ECO:0000259" key="9">
    <source>
        <dbReference type="PROSITE" id="PS50109"/>
    </source>
</evidence>
<reference evidence="10" key="1">
    <citation type="submission" date="2022-03" db="EMBL/GenBank/DDBJ databases">
        <authorList>
            <person name="Legras J.-L."/>
            <person name="Devillers H."/>
            <person name="Grondin C."/>
        </authorList>
    </citation>
    <scope>NUCLEOTIDE SEQUENCE</scope>
    <source>
        <strain evidence="10">CLIB 1423</strain>
    </source>
</reference>
<sequence length="452" mass="51479">MPGIVKKFSRATLSGGFSIIRRRQMAGVYRSLHLSPIVSESKAGVKQQSQQENFLEEYRTRSQLERIIHHYSSKPLPQFSLSKLYEQSTSLNDEYILQNARDTIEHLLVFNARRLQQFRTLPYLVVLNPSISESYEMYLNTMSLLITSLLHLPKTLEENVRFSEDVLKKFIEVHMDTLPGLSKGFQEVSHLIHLDQIKQFLDNHLVERIRMRLVAHQHIQLTETISNGGSGYEVGGRYNGVIKLLNISEIIRNNAEHVNDLFLMKYDQSVPIKIDNNLYPDNFWAKKDLAKSKNNTNSDDIIFPYIEYHLDYILTELFKNSFRAHIENQVSDPVQITISVSQHSSESSDPPSYLEIRIRDKGKGIPKHIIGNMFDYSFTTYDSGEGDSYKTLNVPPGLGGNTVAGMGYGLPLSKNYIQVFNDTQGETGTKGSLTIQSYLGWGTDVYLKAVGS</sequence>
<dbReference type="AlphaFoldDB" id="A0A9P0QQB8"/>
<evidence type="ECO:0000313" key="11">
    <source>
        <dbReference type="Proteomes" id="UP000837801"/>
    </source>
</evidence>
<evidence type="ECO:0000256" key="4">
    <source>
        <dbReference type="ARBA" id="ARBA00022741"/>
    </source>
</evidence>
<dbReference type="GO" id="GO:0010906">
    <property type="term" value="P:regulation of glucose metabolic process"/>
    <property type="evidence" value="ECO:0007669"/>
    <property type="project" value="TreeGrafter"/>
</dbReference>
<dbReference type="Pfam" id="PF02518">
    <property type="entry name" value="HATPase_c"/>
    <property type="match status" value="1"/>
</dbReference>
<dbReference type="InterPro" id="IPR018955">
    <property type="entry name" value="BCDHK/PDK_N"/>
</dbReference>
<dbReference type="OrthoDB" id="3264224at2759"/>
<evidence type="ECO:0000256" key="6">
    <source>
        <dbReference type="ARBA" id="ARBA00022840"/>
    </source>
</evidence>
<dbReference type="Gene3D" id="1.20.140.20">
    <property type="entry name" value="Alpha-ketoacid/pyruvate dehydrogenase kinase, N-terminal domain"/>
    <property type="match status" value="1"/>
</dbReference>
<keyword evidence="7 8" id="KW-0496">Mitochondrion</keyword>
<comment type="subcellular location">
    <subcellularLocation>
        <location evidence="8">Mitochondrion matrix</location>
    </subcellularLocation>
</comment>
<gene>
    <name evidence="10" type="ORF">CLIB1423_07S04390</name>
</gene>
<keyword evidence="5 8" id="KW-0418">Kinase</keyword>
<comment type="similarity">
    <text evidence="1 8">Belongs to the PDK/BCKDK protein kinase family.</text>
</comment>
<keyword evidence="2" id="KW-0597">Phosphoprotein</keyword>
<evidence type="ECO:0000256" key="5">
    <source>
        <dbReference type="ARBA" id="ARBA00022777"/>
    </source>
</evidence>
<dbReference type="EC" id="2.7.11.-" evidence="8"/>
<dbReference type="GO" id="GO:0005524">
    <property type="term" value="F:ATP binding"/>
    <property type="evidence" value="ECO:0007669"/>
    <property type="project" value="UniProtKB-UniRule"/>
</dbReference>
<dbReference type="PANTHER" id="PTHR11947:SF20">
    <property type="entry name" value="[3-METHYL-2-OXOBUTANOATE DEHYDROGENASE [LIPOAMIDE]] KINASE, MITOCHONDRIAL"/>
    <property type="match status" value="1"/>
</dbReference>
<evidence type="ECO:0000256" key="1">
    <source>
        <dbReference type="ARBA" id="ARBA00006155"/>
    </source>
</evidence>
<dbReference type="SUPFAM" id="SSF55874">
    <property type="entry name" value="ATPase domain of HSP90 chaperone/DNA topoisomerase II/histidine kinase"/>
    <property type="match status" value="1"/>
</dbReference>
<proteinExistence type="inferred from homology"/>
<feature type="domain" description="Histidine kinase" evidence="9">
    <location>
        <begin position="310"/>
        <end position="452"/>
    </location>
</feature>
<evidence type="ECO:0000256" key="8">
    <source>
        <dbReference type="RuleBase" id="RU366032"/>
    </source>
</evidence>
<dbReference type="InterPro" id="IPR036784">
    <property type="entry name" value="AK/P_DHK_N_sf"/>
</dbReference>
<dbReference type="SUPFAM" id="SSF69012">
    <property type="entry name" value="alpha-ketoacid dehydrogenase kinase, N-terminal domain"/>
    <property type="match status" value="1"/>
</dbReference>
<organism evidence="10 11">
    <name type="scientific">[Candida] railenensis</name>
    <dbReference type="NCBI Taxonomy" id="45579"/>
    <lineage>
        <taxon>Eukaryota</taxon>
        <taxon>Fungi</taxon>
        <taxon>Dikarya</taxon>
        <taxon>Ascomycota</taxon>
        <taxon>Saccharomycotina</taxon>
        <taxon>Pichiomycetes</taxon>
        <taxon>Debaryomycetaceae</taxon>
        <taxon>Kurtzmaniella</taxon>
    </lineage>
</organism>
<protein>
    <recommendedName>
        <fullName evidence="8">Protein-serine/threonine kinase</fullName>
        <ecNumber evidence="8">2.7.11.-</ecNumber>
    </recommendedName>
</protein>
<keyword evidence="4 8" id="KW-0547">Nucleotide-binding</keyword>
<dbReference type="InterPro" id="IPR039028">
    <property type="entry name" value="BCKD/PDK"/>
</dbReference>
<name>A0A9P0QQB8_9ASCO</name>
<evidence type="ECO:0000256" key="7">
    <source>
        <dbReference type="ARBA" id="ARBA00023128"/>
    </source>
</evidence>
<dbReference type="EMBL" id="CAKXYY010000007">
    <property type="protein sequence ID" value="CAH2352648.1"/>
    <property type="molecule type" value="Genomic_DNA"/>
</dbReference>
<dbReference type="Proteomes" id="UP000837801">
    <property type="component" value="Unassembled WGS sequence"/>
</dbReference>
<dbReference type="PANTHER" id="PTHR11947">
    <property type="entry name" value="PYRUVATE DEHYDROGENASE KINASE"/>
    <property type="match status" value="1"/>
</dbReference>
<keyword evidence="11" id="KW-1185">Reference proteome</keyword>